<dbReference type="PATRIC" id="fig|66851.6.peg.1037"/>
<comment type="caution">
    <text evidence="1">The sequence shown here is derived from an EMBL/GenBank/DDBJ whole genome shotgun (WGS) entry which is preliminary data.</text>
</comment>
<sequence length="314" mass="37311">MILTLEDIIEMSKKPIYIKSPTLGKLTFRMFLVKDEEIILKYLNEYDDSELICNMFILNQLMSPKITMEVLEGLNSLEIKFILSEYLKINNIDKYFDFNKGNVYDNFKDGLISYRNHLLKPILAHRNQIIDSIEQTLDLITIPQQISKYILNSQELIMDSMVEVSNAVNTIQQSISLPQLNEYIRLFDLSAAYSAISIQKIIEPQINLWSNWFNVNKNLIQATYYLDIFWDEVFEKYNISRDNALTCIKKYHWFISPSMYTYIVKDILSACKKPSRNKYHEINKVFVNYFLENDCRNLDEFVRNWEKIQFLKVE</sequence>
<evidence type="ECO:0000313" key="1">
    <source>
        <dbReference type="EMBL" id="KZX13043.1"/>
    </source>
</evidence>
<dbReference type="Proteomes" id="UP000077428">
    <property type="component" value="Unassembled WGS sequence"/>
</dbReference>
<gene>
    <name evidence="1" type="ORF">MBORA_09460</name>
</gene>
<dbReference type="STRING" id="66851.MBORA_09460"/>
<keyword evidence="2" id="KW-1185">Reference proteome</keyword>
<organism evidence="1 2">
    <name type="scientific">Methanobrevibacter oralis</name>
    <dbReference type="NCBI Taxonomy" id="66851"/>
    <lineage>
        <taxon>Archaea</taxon>
        <taxon>Methanobacteriati</taxon>
        <taxon>Methanobacteriota</taxon>
        <taxon>Methanomada group</taxon>
        <taxon>Methanobacteria</taxon>
        <taxon>Methanobacteriales</taxon>
        <taxon>Methanobacteriaceae</taxon>
        <taxon>Methanobrevibacter</taxon>
    </lineage>
</organism>
<evidence type="ECO:0000313" key="2">
    <source>
        <dbReference type="Proteomes" id="UP000077428"/>
    </source>
</evidence>
<dbReference type="RefSeq" id="WP_042693975.1">
    <property type="nucleotide sequence ID" value="NZ_CABMAB010000031.1"/>
</dbReference>
<name>A0A166B9E1_METOA</name>
<accession>A0A166B9E1</accession>
<dbReference type="AlphaFoldDB" id="A0A166B9E1"/>
<dbReference type="EMBL" id="LWMU01000059">
    <property type="protein sequence ID" value="KZX13043.1"/>
    <property type="molecule type" value="Genomic_DNA"/>
</dbReference>
<protein>
    <submittedName>
        <fullName evidence="1">Uncharacterized protein</fullName>
    </submittedName>
</protein>
<proteinExistence type="predicted"/>
<reference evidence="2" key="1">
    <citation type="journal article" date="2016" name="Genome Announc.">
        <title>Draft Genome Sequences of Methanobrevibacter curvatus DSM11111, Methanobrevibacter cuticularis DSM11139, Methanobrevibacter filiformis DSM11501, and Methanobrevibacter oralis DSM7256.</title>
        <authorList>
            <person name="Poehlein A."/>
            <person name="Seedorf H."/>
        </authorList>
    </citation>
    <scope>NUCLEOTIDE SEQUENCE [LARGE SCALE GENOMIC DNA]</scope>
    <source>
        <strain evidence="2">DSM 7256 / JCM 30027 / ZR</strain>
    </source>
</reference>